<dbReference type="GO" id="GO:0016034">
    <property type="term" value="F:maleylacetoacetate isomerase activity"/>
    <property type="evidence" value="ECO:0007669"/>
    <property type="project" value="TreeGrafter"/>
</dbReference>
<dbReference type="InterPro" id="IPR036249">
    <property type="entry name" value="Thioredoxin-like_sf"/>
</dbReference>
<dbReference type="EMBL" id="OCSU01000004">
    <property type="protein sequence ID" value="SOE91395.1"/>
    <property type="molecule type" value="Genomic_DNA"/>
</dbReference>
<dbReference type="PROSITE" id="PS50404">
    <property type="entry name" value="GST_NTER"/>
    <property type="match status" value="1"/>
</dbReference>
<comment type="caution">
    <text evidence="4">The sequence shown here is derived from an EMBL/GenBank/DDBJ whole genome shotgun (WGS) entry which is preliminary data.</text>
</comment>
<evidence type="ECO:0000313" key="4">
    <source>
        <dbReference type="EMBL" id="SOE91395.1"/>
    </source>
</evidence>
<accession>A0A7Z7IGQ6</accession>
<dbReference type="GO" id="GO:0004364">
    <property type="term" value="F:glutathione transferase activity"/>
    <property type="evidence" value="ECO:0007669"/>
    <property type="project" value="TreeGrafter"/>
</dbReference>
<proteinExistence type="inferred from homology"/>
<dbReference type="PANTHER" id="PTHR42673:SF4">
    <property type="entry name" value="MALEYLACETOACETATE ISOMERASE"/>
    <property type="match status" value="1"/>
</dbReference>
<comment type="similarity">
    <text evidence="1">Belongs to the GST superfamily. Zeta family.</text>
</comment>
<name>A0A7Z7IGQ6_9BURK</name>
<dbReference type="Gene3D" id="1.20.1050.10">
    <property type="match status" value="1"/>
</dbReference>
<dbReference type="Pfam" id="PF13410">
    <property type="entry name" value="GST_C_2"/>
    <property type="match status" value="1"/>
</dbReference>
<organism evidence="4 5">
    <name type="scientific">Caballeronia arationis</name>
    <dbReference type="NCBI Taxonomy" id="1777142"/>
    <lineage>
        <taxon>Bacteria</taxon>
        <taxon>Pseudomonadati</taxon>
        <taxon>Pseudomonadota</taxon>
        <taxon>Betaproteobacteria</taxon>
        <taxon>Burkholderiales</taxon>
        <taxon>Burkholderiaceae</taxon>
        <taxon>Caballeronia</taxon>
    </lineage>
</organism>
<dbReference type="InterPro" id="IPR040079">
    <property type="entry name" value="Glutathione_S-Trfase"/>
</dbReference>
<dbReference type="Gene3D" id="3.40.30.10">
    <property type="entry name" value="Glutaredoxin"/>
    <property type="match status" value="1"/>
</dbReference>
<dbReference type="Pfam" id="PF13417">
    <property type="entry name" value="GST_N_3"/>
    <property type="match status" value="1"/>
</dbReference>
<dbReference type="InterPro" id="IPR034330">
    <property type="entry name" value="GST_Zeta_C"/>
</dbReference>
<evidence type="ECO:0000259" key="3">
    <source>
        <dbReference type="PROSITE" id="PS50405"/>
    </source>
</evidence>
<dbReference type="CDD" id="cd03191">
    <property type="entry name" value="GST_C_Zeta"/>
    <property type="match status" value="1"/>
</dbReference>
<dbReference type="OrthoDB" id="509852at2"/>
<dbReference type="CDD" id="cd03042">
    <property type="entry name" value="GST_N_Zeta"/>
    <property type="match status" value="1"/>
</dbReference>
<keyword evidence="5" id="KW-1185">Reference proteome</keyword>
<gene>
    <name evidence="4" type="ORF">SAMN05446927_8318</name>
</gene>
<dbReference type="InterPro" id="IPR036282">
    <property type="entry name" value="Glutathione-S-Trfase_C_sf"/>
</dbReference>
<dbReference type="InterPro" id="IPR004045">
    <property type="entry name" value="Glutathione_S-Trfase_N"/>
</dbReference>
<dbReference type="RefSeq" id="WP_062641749.1">
    <property type="nucleotide sequence ID" value="NZ_FCOG02000118.1"/>
</dbReference>
<dbReference type="NCBIfam" id="TIGR01262">
    <property type="entry name" value="maiA"/>
    <property type="match status" value="1"/>
</dbReference>
<feature type="domain" description="GST C-terminal" evidence="3">
    <location>
        <begin position="87"/>
        <end position="214"/>
    </location>
</feature>
<dbReference type="SFLD" id="SFLDS00019">
    <property type="entry name" value="Glutathione_Transferase_(cytos"/>
    <property type="match status" value="1"/>
</dbReference>
<dbReference type="GO" id="GO:0005737">
    <property type="term" value="C:cytoplasm"/>
    <property type="evidence" value="ECO:0007669"/>
    <property type="project" value="InterPro"/>
</dbReference>
<dbReference type="GO" id="GO:0006559">
    <property type="term" value="P:L-phenylalanine catabolic process"/>
    <property type="evidence" value="ECO:0007669"/>
    <property type="project" value="TreeGrafter"/>
</dbReference>
<feature type="domain" description="GST N-terminal" evidence="2">
    <location>
        <begin position="1"/>
        <end position="82"/>
    </location>
</feature>
<evidence type="ECO:0000256" key="1">
    <source>
        <dbReference type="ARBA" id="ARBA00010007"/>
    </source>
</evidence>
<reference evidence="4 5" key="1">
    <citation type="submission" date="2017-09" db="EMBL/GenBank/DDBJ databases">
        <authorList>
            <person name="Varghese N."/>
            <person name="Submissions S."/>
        </authorList>
    </citation>
    <scope>NUCLEOTIDE SEQUENCE [LARGE SCALE GENOMIC DNA]</scope>
    <source>
        <strain evidence="4 5">OK806</strain>
    </source>
</reference>
<dbReference type="InterPro" id="IPR034333">
    <property type="entry name" value="GST_Zeta_N"/>
</dbReference>
<dbReference type="SUPFAM" id="SSF47616">
    <property type="entry name" value="GST C-terminal domain-like"/>
    <property type="match status" value="1"/>
</dbReference>
<dbReference type="SUPFAM" id="SSF52833">
    <property type="entry name" value="Thioredoxin-like"/>
    <property type="match status" value="1"/>
</dbReference>
<evidence type="ECO:0000259" key="2">
    <source>
        <dbReference type="PROSITE" id="PS50404"/>
    </source>
</evidence>
<dbReference type="PROSITE" id="PS50405">
    <property type="entry name" value="GST_CTER"/>
    <property type="match status" value="1"/>
</dbReference>
<protein>
    <submittedName>
        <fullName evidence="4">Maleylacetoacetate isomerase</fullName>
    </submittedName>
</protein>
<dbReference type="PANTHER" id="PTHR42673">
    <property type="entry name" value="MALEYLACETOACETATE ISOMERASE"/>
    <property type="match status" value="1"/>
</dbReference>
<dbReference type="InterPro" id="IPR010987">
    <property type="entry name" value="Glutathione-S-Trfase_C-like"/>
</dbReference>
<keyword evidence="4" id="KW-0413">Isomerase</keyword>
<evidence type="ECO:0000313" key="5">
    <source>
        <dbReference type="Proteomes" id="UP000219522"/>
    </source>
</evidence>
<dbReference type="GO" id="GO:0006749">
    <property type="term" value="P:glutathione metabolic process"/>
    <property type="evidence" value="ECO:0007669"/>
    <property type="project" value="TreeGrafter"/>
</dbReference>
<dbReference type="AlphaFoldDB" id="A0A7Z7IGQ6"/>
<sequence>MKLYSYFRSSASYRVRIALALKGLPYEYAAVHLVKGGGQQLSSVYRSVNPDSLVPTLEDGPHVLTQSLAIVEYLNELHPEPPLLPSDAVDRAYVRSVALQVACEIHPVNNLRVLQYLKNSLGVTEEQKTEWYRHWVDVGFGALESRLEDERRVGEFVCGGTPTLADICLVPQVWNARRFNIPLDDYPTVVCLADNAMKLEAFKMAQPANQPDAE</sequence>
<dbReference type="SFLD" id="SFLDG00358">
    <property type="entry name" value="Main_(cytGST)"/>
    <property type="match status" value="1"/>
</dbReference>
<dbReference type="Proteomes" id="UP000219522">
    <property type="component" value="Unassembled WGS sequence"/>
</dbReference>
<dbReference type="InterPro" id="IPR005955">
    <property type="entry name" value="GST_Zeta"/>
</dbReference>